<accession>A0A9Q4GLE6</accession>
<comment type="caution">
    <text evidence="2">The sequence shown here is derived from an EMBL/GenBank/DDBJ whole genome shotgun (WGS) entry which is preliminary data.</text>
</comment>
<dbReference type="Proteomes" id="UP001070238">
    <property type="component" value="Unassembled WGS sequence"/>
</dbReference>
<dbReference type="AlphaFoldDB" id="A0A9Q4GLE6"/>
<dbReference type="SUPFAM" id="SSF56601">
    <property type="entry name" value="beta-lactamase/transpeptidase-like"/>
    <property type="match status" value="1"/>
</dbReference>
<dbReference type="RefSeq" id="WP_267164966.1">
    <property type="nucleotide sequence ID" value="NZ_JAPMKW010000005.1"/>
</dbReference>
<sequence>MRRLTGLLVCASVLSACTIPTDGGSRDGDDDQRPPVSTGASPWVTGTTSQLVPGARELQRVADEIAAAAVADGPVGVALADGHAVAESGSVTVGPAWSTVKVPVSMAVLYRGTGTVETVDRAITVSDNAALDTLWYSLGGGADAAAATEEILRKAGDETTVPPEITRPGFSAAGQTAWALADQARFAHQMTCIPGAGAVLTAMNQITEAQSYGLGRIPGLPFKGGWGPDDSGDYLVRQFGVLQTPDGEVGVALAVRPGDGTYDTGRAMLDRMAGTLQTAIDDGGFTGAAACVPEPHPEAVPVPDDAEPR</sequence>
<feature type="compositionally biased region" description="Basic and acidic residues" evidence="1">
    <location>
        <begin position="24"/>
        <end position="33"/>
    </location>
</feature>
<reference evidence="2" key="1">
    <citation type="submission" date="2022-11" db="EMBL/GenBank/DDBJ databases">
        <title>Corynebacterium sp. isolated from Penguins.</title>
        <authorList>
            <person name="Sedlar K."/>
            <person name="Svec P."/>
        </authorList>
    </citation>
    <scope>NUCLEOTIDE SEQUENCE</scope>
    <source>
        <strain evidence="2">P5875</strain>
    </source>
</reference>
<feature type="compositionally biased region" description="Polar residues" evidence="1">
    <location>
        <begin position="38"/>
        <end position="48"/>
    </location>
</feature>
<protein>
    <submittedName>
        <fullName evidence="2">Uncharacterized protein</fullName>
    </submittedName>
</protein>
<evidence type="ECO:0000313" key="3">
    <source>
        <dbReference type="Proteomes" id="UP001070238"/>
    </source>
</evidence>
<dbReference type="InterPro" id="IPR012338">
    <property type="entry name" value="Beta-lactam/transpept-like"/>
</dbReference>
<dbReference type="EMBL" id="JAPMKX010000001">
    <property type="protein sequence ID" value="MCX7537698.1"/>
    <property type="molecule type" value="Genomic_DNA"/>
</dbReference>
<gene>
    <name evidence="2" type="ORF">OS123_03950</name>
</gene>
<feature type="region of interest" description="Disordered" evidence="1">
    <location>
        <begin position="20"/>
        <end position="48"/>
    </location>
</feature>
<dbReference type="PROSITE" id="PS51257">
    <property type="entry name" value="PROKAR_LIPOPROTEIN"/>
    <property type="match status" value="1"/>
</dbReference>
<evidence type="ECO:0000313" key="2">
    <source>
        <dbReference type="EMBL" id="MCX7537698.1"/>
    </source>
</evidence>
<evidence type="ECO:0000256" key="1">
    <source>
        <dbReference type="SAM" id="MobiDB-lite"/>
    </source>
</evidence>
<dbReference type="Gene3D" id="3.40.710.10">
    <property type="entry name" value="DD-peptidase/beta-lactamase superfamily"/>
    <property type="match status" value="1"/>
</dbReference>
<organism evidence="2 3">
    <name type="scientific">Corynebacterium antarcticum</name>
    <dbReference type="NCBI Taxonomy" id="2800405"/>
    <lineage>
        <taxon>Bacteria</taxon>
        <taxon>Bacillati</taxon>
        <taxon>Actinomycetota</taxon>
        <taxon>Actinomycetes</taxon>
        <taxon>Mycobacteriales</taxon>
        <taxon>Corynebacteriaceae</taxon>
        <taxon>Corynebacterium</taxon>
    </lineage>
</organism>
<name>A0A9Q4GLE6_9CORY</name>
<proteinExistence type="predicted"/>